<dbReference type="AlphaFoldDB" id="A0A5B7FR73"/>
<evidence type="ECO:0000313" key="2">
    <source>
        <dbReference type="Proteomes" id="UP000324222"/>
    </source>
</evidence>
<gene>
    <name evidence="1" type="ORF">E2C01_040594</name>
</gene>
<sequence>MVAKPQPSIHLHSKYLDIFLEWERAVPKINIAAFVAGDLEITIACVFPRADVTLPVSTLLLYHS</sequence>
<name>A0A5B7FR73_PORTR</name>
<keyword evidence="2" id="KW-1185">Reference proteome</keyword>
<dbReference type="Proteomes" id="UP000324222">
    <property type="component" value="Unassembled WGS sequence"/>
</dbReference>
<accession>A0A5B7FR73</accession>
<reference evidence="1 2" key="1">
    <citation type="submission" date="2019-05" db="EMBL/GenBank/DDBJ databases">
        <title>Another draft genome of Portunus trituberculatus and its Hox gene families provides insights of decapod evolution.</title>
        <authorList>
            <person name="Jeong J.-H."/>
            <person name="Song I."/>
            <person name="Kim S."/>
            <person name="Choi T."/>
            <person name="Kim D."/>
            <person name="Ryu S."/>
            <person name="Kim W."/>
        </authorList>
    </citation>
    <scope>NUCLEOTIDE SEQUENCE [LARGE SCALE GENOMIC DNA]</scope>
    <source>
        <tissue evidence="1">Muscle</tissue>
    </source>
</reference>
<evidence type="ECO:0000313" key="1">
    <source>
        <dbReference type="EMBL" id="MPC46864.1"/>
    </source>
</evidence>
<dbReference type="EMBL" id="VSRR010007422">
    <property type="protein sequence ID" value="MPC46864.1"/>
    <property type="molecule type" value="Genomic_DNA"/>
</dbReference>
<organism evidence="1 2">
    <name type="scientific">Portunus trituberculatus</name>
    <name type="common">Swimming crab</name>
    <name type="synonym">Neptunus trituberculatus</name>
    <dbReference type="NCBI Taxonomy" id="210409"/>
    <lineage>
        <taxon>Eukaryota</taxon>
        <taxon>Metazoa</taxon>
        <taxon>Ecdysozoa</taxon>
        <taxon>Arthropoda</taxon>
        <taxon>Crustacea</taxon>
        <taxon>Multicrustacea</taxon>
        <taxon>Malacostraca</taxon>
        <taxon>Eumalacostraca</taxon>
        <taxon>Eucarida</taxon>
        <taxon>Decapoda</taxon>
        <taxon>Pleocyemata</taxon>
        <taxon>Brachyura</taxon>
        <taxon>Eubrachyura</taxon>
        <taxon>Portunoidea</taxon>
        <taxon>Portunidae</taxon>
        <taxon>Portuninae</taxon>
        <taxon>Portunus</taxon>
    </lineage>
</organism>
<proteinExistence type="predicted"/>
<comment type="caution">
    <text evidence="1">The sequence shown here is derived from an EMBL/GenBank/DDBJ whole genome shotgun (WGS) entry which is preliminary data.</text>
</comment>
<protein>
    <submittedName>
        <fullName evidence="1">Uncharacterized protein</fullName>
    </submittedName>
</protein>